<keyword evidence="2" id="KW-1185">Reference proteome</keyword>
<dbReference type="Proteomes" id="UP001156691">
    <property type="component" value="Unassembled WGS sequence"/>
</dbReference>
<protein>
    <submittedName>
        <fullName evidence="1">Uncharacterized protein</fullName>
    </submittedName>
</protein>
<proteinExistence type="predicted"/>
<name>A0ABQ5W6S1_9HYPH</name>
<gene>
    <name evidence="1" type="ORF">GCM10010862_29360</name>
</gene>
<evidence type="ECO:0000313" key="1">
    <source>
        <dbReference type="EMBL" id="GLQ55677.1"/>
    </source>
</evidence>
<accession>A0ABQ5W6S1</accession>
<dbReference type="EMBL" id="BSNS01000012">
    <property type="protein sequence ID" value="GLQ55677.1"/>
    <property type="molecule type" value="Genomic_DNA"/>
</dbReference>
<comment type="caution">
    <text evidence="1">The sequence shown here is derived from an EMBL/GenBank/DDBJ whole genome shotgun (WGS) entry which is preliminary data.</text>
</comment>
<evidence type="ECO:0000313" key="2">
    <source>
        <dbReference type="Proteomes" id="UP001156691"/>
    </source>
</evidence>
<reference evidence="2" key="1">
    <citation type="journal article" date="2019" name="Int. J. Syst. Evol. Microbiol.">
        <title>The Global Catalogue of Microorganisms (GCM) 10K type strain sequencing project: providing services to taxonomists for standard genome sequencing and annotation.</title>
        <authorList>
            <consortium name="The Broad Institute Genomics Platform"/>
            <consortium name="The Broad Institute Genome Sequencing Center for Infectious Disease"/>
            <person name="Wu L."/>
            <person name="Ma J."/>
        </authorList>
    </citation>
    <scope>NUCLEOTIDE SEQUENCE [LARGE SCALE GENOMIC DNA]</scope>
    <source>
        <strain evidence="2">NBRC 112416</strain>
    </source>
</reference>
<sequence>MKVQLELALLELVIGEQRLVEPPVRIRIAFHQVMRVVAMDEEKIDPHAARRLSVRGVQNMGRQATGTRHKLLP</sequence>
<organism evidence="1 2">
    <name type="scientific">Devosia nitrariae</name>
    <dbReference type="NCBI Taxonomy" id="2071872"/>
    <lineage>
        <taxon>Bacteria</taxon>
        <taxon>Pseudomonadati</taxon>
        <taxon>Pseudomonadota</taxon>
        <taxon>Alphaproteobacteria</taxon>
        <taxon>Hyphomicrobiales</taxon>
        <taxon>Devosiaceae</taxon>
        <taxon>Devosia</taxon>
    </lineage>
</organism>